<reference evidence="2" key="1">
    <citation type="journal article" date="2020" name="J. ISSAAS">
        <title>Lactobacilli and other gastrointestinal microbiota of Peromyscus leucopus, reservoir host for agents of Lyme disease and other zoonoses in North America.</title>
        <authorList>
            <person name="Milovic A."/>
            <person name="Bassam K."/>
            <person name="Shao H."/>
            <person name="Chatzistamou I."/>
            <person name="Tufts D.M."/>
            <person name="Diuk-Wasser M."/>
            <person name="Barbour A.G."/>
        </authorList>
    </citation>
    <scope>NUCLEOTIDE SEQUENCE</scope>
    <source>
        <strain evidence="2">LL30</strain>
    </source>
</reference>
<keyword evidence="2" id="KW-0808">Transferase</keyword>
<gene>
    <name evidence="2" type="ORF">Elusimicrob1349_1330</name>
</gene>
<dbReference type="InterPro" id="IPR036178">
    <property type="entry name" value="Formintransfe-cycloase-like_sf"/>
</dbReference>
<proteinExistence type="predicted"/>
<dbReference type="Pfam" id="PF04961">
    <property type="entry name" value="FTCD_C"/>
    <property type="match status" value="1"/>
</dbReference>
<name>A0A650EM01_9BACT</name>
<sequence length="189" mass="20176">MEWYTAADKFTEALASSDPTPGGGAAAAQAGAMGCALAMMAVGTTLKRKATPPADKPVLEASLKCFAALKNELKIYVKQDGEAYAAFITVQKLPKDNPDRESAMQNALWQAAKVPADAAATAVRALKELDEIKDRVAAIILSDVVCARHLLQACIRCAAENVRANQAYIKNADKTAELDKLTKSFLKFC</sequence>
<accession>A0A650EM01</accession>
<dbReference type="EMBL" id="MN577571">
    <property type="protein sequence ID" value="QGT50663.1"/>
    <property type="molecule type" value="Genomic_DNA"/>
</dbReference>
<dbReference type="GO" id="GO:0016740">
    <property type="term" value="F:transferase activity"/>
    <property type="evidence" value="ECO:0007669"/>
    <property type="project" value="UniProtKB-KW"/>
</dbReference>
<dbReference type="AlphaFoldDB" id="A0A650EM01"/>
<feature type="domain" description="Cyclodeaminase/cyclohydrolase" evidence="1">
    <location>
        <begin position="8"/>
        <end position="180"/>
    </location>
</feature>
<organism evidence="2">
    <name type="scientific">uncultured Elusimicrobia bacterium</name>
    <dbReference type="NCBI Taxonomy" id="699876"/>
    <lineage>
        <taxon>Bacteria</taxon>
        <taxon>Pseudomonadati</taxon>
        <taxon>Elusimicrobiota</taxon>
        <taxon>Elusimicrobia</taxon>
        <taxon>environmental samples</taxon>
    </lineage>
</organism>
<protein>
    <submittedName>
        <fullName evidence="2">Formiminotransferase-cyclodeaminase</fullName>
    </submittedName>
</protein>
<evidence type="ECO:0000313" key="2">
    <source>
        <dbReference type="EMBL" id="QGT50663.1"/>
    </source>
</evidence>
<evidence type="ECO:0000259" key="1">
    <source>
        <dbReference type="Pfam" id="PF04961"/>
    </source>
</evidence>
<dbReference type="InterPro" id="IPR007044">
    <property type="entry name" value="Cyclodeamin/CycHdrlase"/>
</dbReference>
<dbReference type="Gene3D" id="1.20.120.680">
    <property type="entry name" value="Formiminotetrahydrofolate cyclodeaminase monomer, up-and-down helical bundle"/>
    <property type="match status" value="1"/>
</dbReference>
<dbReference type="SUPFAM" id="SSF101262">
    <property type="entry name" value="Methenyltetrahydrofolate cyclohydrolase-like"/>
    <property type="match status" value="1"/>
</dbReference>